<dbReference type="EMBL" id="JAMFLX010000014">
    <property type="protein sequence ID" value="MCL6270494.1"/>
    <property type="molecule type" value="Genomic_DNA"/>
</dbReference>
<dbReference type="PANTHER" id="PTHR30605:SF0">
    <property type="entry name" value="ANHYDRO-N-ACETYLMURAMIC ACID KINASE"/>
    <property type="match status" value="1"/>
</dbReference>
<comment type="catalytic activity">
    <reaction evidence="1">
        <text>1,6-anhydro-N-acetyl-beta-muramate + ATP + H2O = N-acetyl-D-muramate 6-phosphate + ADP + H(+)</text>
        <dbReference type="Rhea" id="RHEA:24952"/>
        <dbReference type="ChEBI" id="CHEBI:15377"/>
        <dbReference type="ChEBI" id="CHEBI:15378"/>
        <dbReference type="ChEBI" id="CHEBI:30616"/>
        <dbReference type="ChEBI" id="CHEBI:58690"/>
        <dbReference type="ChEBI" id="CHEBI:58722"/>
        <dbReference type="ChEBI" id="CHEBI:456216"/>
        <dbReference type="EC" id="2.7.1.170"/>
    </reaction>
</comment>
<keyword evidence="1" id="KW-0067">ATP-binding</keyword>
<gene>
    <name evidence="1" type="primary">anmK</name>
    <name evidence="2" type="ORF">M3P05_11230</name>
</gene>
<dbReference type="HAMAP" id="MF_01270">
    <property type="entry name" value="AnhMurNAc_kinase"/>
    <property type="match status" value="1"/>
</dbReference>
<dbReference type="PANTHER" id="PTHR30605">
    <property type="entry name" value="ANHYDRO-N-ACETYLMURAMIC ACID KINASE"/>
    <property type="match status" value="1"/>
</dbReference>
<feature type="binding site" evidence="1">
    <location>
        <begin position="15"/>
        <end position="22"/>
    </location>
    <ligand>
        <name>ATP</name>
        <dbReference type="ChEBI" id="CHEBI:30616"/>
    </ligand>
</feature>
<comment type="similarity">
    <text evidence="1">Belongs to the anhydro-N-acetylmuramic acid kinase family.</text>
</comment>
<comment type="caution">
    <text evidence="2">The sequence shown here is derived from an EMBL/GenBank/DDBJ whole genome shotgun (WGS) entry which is preliminary data.</text>
</comment>
<dbReference type="SUPFAM" id="SSF53067">
    <property type="entry name" value="Actin-like ATPase domain"/>
    <property type="match status" value="1"/>
</dbReference>
<keyword evidence="1 2" id="KW-0808">Transferase</keyword>
<comment type="function">
    <text evidence="1">Catalyzes the specific phosphorylation of 1,6-anhydro-N-acetylmuramic acid (anhMurNAc) with the simultaneous cleavage of the 1,6-anhydro ring, generating MurNAc-6-P. Is required for the utilization of anhMurNAc either imported from the medium or derived from its own cell wall murein, and thus plays a role in cell wall recycling.</text>
</comment>
<protein>
    <recommendedName>
        <fullName evidence="1">Anhydro-N-acetylmuramic acid kinase</fullName>
        <ecNumber evidence="1">2.7.1.170</ecNumber>
    </recommendedName>
    <alternativeName>
        <fullName evidence="1">AnhMurNAc kinase</fullName>
    </alternativeName>
</protein>
<evidence type="ECO:0000256" key="1">
    <source>
        <dbReference type="HAMAP-Rule" id="MF_01270"/>
    </source>
</evidence>
<proteinExistence type="inferred from homology"/>
<comment type="pathway">
    <text evidence="1">Cell wall biogenesis; peptidoglycan recycling.</text>
</comment>
<dbReference type="InterPro" id="IPR005338">
    <property type="entry name" value="Anhydro_N_Ac-Mur_kinase"/>
</dbReference>
<comment type="pathway">
    <text evidence="1">Amino-sugar metabolism; 1,6-anhydro-N-acetylmuramate degradation.</text>
</comment>
<dbReference type="Pfam" id="PF03702">
    <property type="entry name" value="AnmK"/>
    <property type="match status" value="1"/>
</dbReference>
<dbReference type="NCBIfam" id="NF007139">
    <property type="entry name" value="PRK09585.1-3"/>
    <property type="match status" value="1"/>
</dbReference>
<keyword evidence="1" id="KW-0119">Carbohydrate metabolism</keyword>
<keyword evidence="1 2" id="KW-0418">Kinase</keyword>
<name>A0ABT0PGL7_9GAMM</name>
<keyword evidence="1" id="KW-0547">Nucleotide-binding</keyword>
<sequence>MVQTDSELYIGLMSGTSLDAMDAVLVDLTSRFPTLVGQISLPYPSRLRNQLNALCQPGANEIEAMCEADLAVAILAADSVSNLLDETGHAPQDIAAIGSHGQTIRHMPQIGNTLQIGNPSLIAEQTGITTVADFRRRDMAAGGEGAPLVPAFHEAVFRHPEKTRIIANIGGIANITILPPAGTNTVIGFDTGPGNTLMDDWCYRHSGRRYDQNGQWAASGKISAALLSTLLSDSYFSRPPPKSTGREYFHHAWLWHGLSQRDQDLSGEDVQATLAELTARTIADAIALYAPDCEEVFVCGGGARNATLMSRLVSCLEELSVNTTDAIGLAPQWVEAAAFAWLAQQTLLGLPGNLPAVTNASGRRILGGVYPA</sequence>
<reference evidence="2 3" key="1">
    <citation type="submission" date="2022-05" db="EMBL/GenBank/DDBJ databases">
        <authorList>
            <person name="Park J.-S."/>
        </authorList>
    </citation>
    <scope>NUCLEOTIDE SEQUENCE [LARGE SCALE GENOMIC DNA]</scope>
    <source>
        <strain evidence="2 3">2012CJ34-2</strain>
    </source>
</reference>
<dbReference type="CDD" id="cd24050">
    <property type="entry name" value="ASKHA_NBD_ANMK"/>
    <property type="match status" value="1"/>
</dbReference>
<dbReference type="InterPro" id="IPR043129">
    <property type="entry name" value="ATPase_NBD"/>
</dbReference>
<dbReference type="Proteomes" id="UP001203338">
    <property type="component" value="Unassembled WGS sequence"/>
</dbReference>
<accession>A0ABT0PGL7</accession>
<dbReference type="NCBIfam" id="NF007148">
    <property type="entry name" value="PRK09585.3-2"/>
    <property type="match status" value="1"/>
</dbReference>
<organism evidence="2 3">
    <name type="scientific">Parendozoicomonas callyspongiae</name>
    <dbReference type="NCBI Taxonomy" id="2942213"/>
    <lineage>
        <taxon>Bacteria</taxon>
        <taxon>Pseudomonadati</taxon>
        <taxon>Pseudomonadota</taxon>
        <taxon>Gammaproteobacteria</taxon>
        <taxon>Oceanospirillales</taxon>
        <taxon>Endozoicomonadaceae</taxon>
        <taxon>Parendozoicomonas</taxon>
    </lineage>
</organism>
<dbReference type="GO" id="GO:0016301">
    <property type="term" value="F:kinase activity"/>
    <property type="evidence" value="ECO:0007669"/>
    <property type="project" value="UniProtKB-KW"/>
</dbReference>
<keyword evidence="3" id="KW-1185">Reference proteome</keyword>
<dbReference type="EC" id="2.7.1.170" evidence="1"/>
<evidence type="ECO:0000313" key="2">
    <source>
        <dbReference type="EMBL" id="MCL6270494.1"/>
    </source>
</evidence>
<dbReference type="RefSeq" id="WP_249699723.1">
    <property type="nucleotide sequence ID" value="NZ_JAMFLX010000014.1"/>
</dbReference>
<evidence type="ECO:0000313" key="3">
    <source>
        <dbReference type="Proteomes" id="UP001203338"/>
    </source>
</evidence>
<dbReference type="Gene3D" id="3.30.420.40">
    <property type="match status" value="2"/>
</dbReference>